<dbReference type="Pfam" id="PF00392">
    <property type="entry name" value="GntR"/>
    <property type="match status" value="1"/>
</dbReference>
<dbReference type="Pfam" id="PF07729">
    <property type="entry name" value="FCD"/>
    <property type="match status" value="1"/>
</dbReference>
<dbReference type="InterPro" id="IPR000524">
    <property type="entry name" value="Tscrpt_reg_HTH_GntR"/>
</dbReference>
<proteinExistence type="predicted"/>
<evidence type="ECO:0000313" key="5">
    <source>
        <dbReference type="EMBL" id="MEQ2520185.1"/>
    </source>
</evidence>
<evidence type="ECO:0000313" key="6">
    <source>
        <dbReference type="Proteomes" id="UP001477672"/>
    </source>
</evidence>
<dbReference type="InterPro" id="IPR011711">
    <property type="entry name" value="GntR_C"/>
</dbReference>
<keyword evidence="2" id="KW-0238">DNA-binding</keyword>
<evidence type="ECO:0000256" key="1">
    <source>
        <dbReference type="ARBA" id="ARBA00023015"/>
    </source>
</evidence>
<dbReference type="Gene3D" id="1.20.120.530">
    <property type="entry name" value="GntR ligand-binding domain-like"/>
    <property type="match status" value="1"/>
</dbReference>
<keyword evidence="3" id="KW-0804">Transcription</keyword>
<comment type="caution">
    <text evidence="5">The sequence shown here is derived from an EMBL/GenBank/DDBJ whole genome shotgun (WGS) entry which is preliminary data.</text>
</comment>
<dbReference type="SMART" id="SM00345">
    <property type="entry name" value="HTH_GNTR"/>
    <property type="match status" value="1"/>
</dbReference>
<evidence type="ECO:0000259" key="4">
    <source>
        <dbReference type="PROSITE" id="PS50949"/>
    </source>
</evidence>
<evidence type="ECO:0000256" key="3">
    <source>
        <dbReference type="ARBA" id="ARBA00023163"/>
    </source>
</evidence>
<dbReference type="CDD" id="cd07377">
    <property type="entry name" value="WHTH_GntR"/>
    <property type="match status" value="1"/>
</dbReference>
<dbReference type="SUPFAM" id="SSF48008">
    <property type="entry name" value="GntR ligand-binding domain-like"/>
    <property type="match status" value="1"/>
</dbReference>
<gene>
    <name evidence="5" type="ORF">WMO24_07050</name>
</gene>
<evidence type="ECO:0000256" key="2">
    <source>
        <dbReference type="ARBA" id="ARBA00023125"/>
    </source>
</evidence>
<organism evidence="5 6">
    <name type="scientific">Ruthenibacterium intestinale</name>
    <dbReference type="NCBI Taxonomy" id="3133163"/>
    <lineage>
        <taxon>Bacteria</taxon>
        <taxon>Bacillati</taxon>
        <taxon>Bacillota</taxon>
        <taxon>Clostridia</taxon>
        <taxon>Eubacteriales</taxon>
        <taxon>Oscillospiraceae</taxon>
        <taxon>Ruthenibacterium</taxon>
    </lineage>
</organism>
<keyword evidence="6" id="KW-1185">Reference proteome</keyword>
<dbReference type="InterPro" id="IPR036388">
    <property type="entry name" value="WH-like_DNA-bd_sf"/>
</dbReference>
<dbReference type="InterPro" id="IPR008920">
    <property type="entry name" value="TF_FadR/GntR_C"/>
</dbReference>
<sequence length="233" mass="26111">MEPIQKKSTVDLAVEKLTEYICSGSIAVGDKMPAEMVLCKQLNISRTTIREAYRVLQSQGYLDIQPGRGAFVQSKEQNFIQEAMDWISSHRVVSSDYLFVRMALDPLAASLAAENAVSRDIDELCTIHQAFVKSVHEKDYVAMAELDARFHARIAAITHNDLLIALVGLVNHYFEILRQNSFQFERNASHAIVPHERILEAIAAGDSEQAKKESVAHMQAAIQDLCRDDPTVR</sequence>
<name>A0ABV1GED5_9FIRM</name>
<dbReference type="PRINTS" id="PR00035">
    <property type="entry name" value="HTHGNTR"/>
</dbReference>
<dbReference type="Gene3D" id="1.10.10.10">
    <property type="entry name" value="Winged helix-like DNA-binding domain superfamily/Winged helix DNA-binding domain"/>
    <property type="match status" value="1"/>
</dbReference>
<feature type="domain" description="HTH gntR-type" evidence="4">
    <location>
        <begin position="7"/>
        <end position="75"/>
    </location>
</feature>
<dbReference type="InterPro" id="IPR036390">
    <property type="entry name" value="WH_DNA-bd_sf"/>
</dbReference>
<dbReference type="EMBL" id="JBBMFA010000083">
    <property type="protein sequence ID" value="MEQ2520185.1"/>
    <property type="molecule type" value="Genomic_DNA"/>
</dbReference>
<dbReference type="PANTHER" id="PTHR43537:SF51">
    <property type="entry name" value="HTH-TYPE TRANSCRIPTIONAL REGULATOR LGOR-RELATED"/>
    <property type="match status" value="1"/>
</dbReference>
<dbReference type="PROSITE" id="PS50949">
    <property type="entry name" value="HTH_GNTR"/>
    <property type="match status" value="1"/>
</dbReference>
<protein>
    <submittedName>
        <fullName evidence="5">FadR/GntR family transcriptional regulator</fullName>
    </submittedName>
</protein>
<dbReference type="PANTHER" id="PTHR43537">
    <property type="entry name" value="TRANSCRIPTIONAL REGULATOR, GNTR FAMILY"/>
    <property type="match status" value="1"/>
</dbReference>
<dbReference type="SUPFAM" id="SSF46785">
    <property type="entry name" value="Winged helix' DNA-binding domain"/>
    <property type="match status" value="1"/>
</dbReference>
<keyword evidence="1" id="KW-0805">Transcription regulation</keyword>
<accession>A0ABV1GED5</accession>
<dbReference type="Proteomes" id="UP001477672">
    <property type="component" value="Unassembled WGS sequence"/>
</dbReference>
<dbReference type="SMART" id="SM00895">
    <property type="entry name" value="FCD"/>
    <property type="match status" value="1"/>
</dbReference>
<dbReference type="RefSeq" id="WP_349215645.1">
    <property type="nucleotide sequence ID" value="NZ_JBBMFA010000083.1"/>
</dbReference>
<reference evidence="5 6" key="1">
    <citation type="submission" date="2024-03" db="EMBL/GenBank/DDBJ databases">
        <title>Human intestinal bacterial collection.</title>
        <authorList>
            <person name="Pauvert C."/>
            <person name="Hitch T.C.A."/>
            <person name="Clavel T."/>
        </authorList>
    </citation>
    <scope>NUCLEOTIDE SEQUENCE [LARGE SCALE GENOMIC DNA]</scope>
    <source>
        <strain evidence="5 6">CLA-JM-H11</strain>
    </source>
</reference>